<evidence type="ECO:0000313" key="2">
    <source>
        <dbReference type="Proteomes" id="UP001054252"/>
    </source>
</evidence>
<reference evidence="1 2" key="1">
    <citation type="journal article" date="2021" name="Commun. Biol.">
        <title>The genome of Shorea leprosula (Dipterocarpaceae) highlights the ecological relevance of drought in aseasonal tropical rainforests.</title>
        <authorList>
            <person name="Ng K.K.S."/>
            <person name="Kobayashi M.J."/>
            <person name="Fawcett J.A."/>
            <person name="Hatakeyama M."/>
            <person name="Paape T."/>
            <person name="Ng C.H."/>
            <person name="Ang C.C."/>
            <person name="Tnah L.H."/>
            <person name="Lee C.T."/>
            <person name="Nishiyama T."/>
            <person name="Sese J."/>
            <person name="O'Brien M.J."/>
            <person name="Copetti D."/>
            <person name="Mohd Noor M.I."/>
            <person name="Ong R.C."/>
            <person name="Putra M."/>
            <person name="Sireger I.Z."/>
            <person name="Indrioko S."/>
            <person name="Kosugi Y."/>
            <person name="Izuno A."/>
            <person name="Isagi Y."/>
            <person name="Lee S.L."/>
            <person name="Shimizu K.K."/>
        </authorList>
    </citation>
    <scope>NUCLEOTIDE SEQUENCE [LARGE SCALE GENOMIC DNA]</scope>
    <source>
        <strain evidence="1">214</strain>
    </source>
</reference>
<sequence>MYGCSWRRRKVALVLEEALQSFGEEGRFGALGRDGEGYFGGINLWENWRSVDFALGDINHTALLVEEKVALVLEEALQSLEMKAILEPCESTARDVLAGLIYGRIGGVVRFSRATCPTNT</sequence>
<accession>A0AAV5I6T5</accession>
<name>A0AAV5I6T5_9ROSI</name>
<organism evidence="1 2">
    <name type="scientific">Rubroshorea leprosula</name>
    <dbReference type="NCBI Taxonomy" id="152421"/>
    <lineage>
        <taxon>Eukaryota</taxon>
        <taxon>Viridiplantae</taxon>
        <taxon>Streptophyta</taxon>
        <taxon>Embryophyta</taxon>
        <taxon>Tracheophyta</taxon>
        <taxon>Spermatophyta</taxon>
        <taxon>Magnoliopsida</taxon>
        <taxon>eudicotyledons</taxon>
        <taxon>Gunneridae</taxon>
        <taxon>Pentapetalae</taxon>
        <taxon>rosids</taxon>
        <taxon>malvids</taxon>
        <taxon>Malvales</taxon>
        <taxon>Dipterocarpaceae</taxon>
        <taxon>Rubroshorea</taxon>
    </lineage>
</organism>
<comment type="caution">
    <text evidence="1">The sequence shown here is derived from an EMBL/GenBank/DDBJ whole genome shotgun (WGS) entry which is preliminary data.</text>
</comment>
<proteinExistence type="predicted"/>
<keyword evidence="2" id="KW-1185">Reference proteome</keyword>
<dbReference type="EMBL" id="BPVZ01000010">
    <property type="protein sequence ID" value="GKU96828.1"/>
    <property type="molecule type" value="Genomic_DNA"/>
</dbReference>
<dbReference type="AlphaFoldDB" id="A0AAV5I6T5"/>
<protein>
    <submittedName>
        <fullName evidence="1">Uncharacterized protein</fullName>
    </submittedName>
</protein>
<dbReference type="Proteomes" id="UP001054252">
    <property type="component" value="Unassembled WGS sequence"/>
</dbReference>
<gene>
    <name evidence="1" type="ORF">SLEP1_g10020</name>
</gene>
<evidence type="ECO:0000313" key="1">
    <source>
        <dbReference type="EMBL" id="GKU96828.1"/>
    </source>
</evidence>